<evidence type="ECO:0000313" key="3">
    <source>
        <dbReference type="Proteomes" id="UP000309128"/>
    </source>
</evidence>
<dbReference type="NCBIfam" id="TIGR01509">
    <property type="entry name" value="HAD-SF-IA-v3"/>
    <property type="match status" value="1"/>
</dbReference>
<evidence type="ECO:0000313" key="2">
    <source>
        <dbReference type="EMBL" id="TMR08174.1"/>
    </source>
</evidence>
<dbReference type="Proteomes" id="UP000309128">
    <property type="component" value="Unassembled WGS sequence"/>
</dbReference>
<dbReference type="Gene3D" id="3.40.50.1000">
    <property type="entry name" value="HAD superfamily/HAD-like"/>
    <property type="match status" value="1"/>
</dbReference>
<keyword evidence="3" id="KW-1185">Reference proteome</keyword>
<accession>A0A5S4FGR7</accession>
<evidence type="ECO:0008006" key="4">
    <source>
        <dbReference type="Google" id="ProtNLM"/>
    </source>
</evidence>
<dbReference type="SUPFAM" id="SSF56784">
    <property type="entry name" value="HAD-like"/>
    <property type="match status" value="1"/>
</dbReference>
<dbReference type="PANTHER" id="PTHR43611">
    <property type="entry name" value="ALPHA-D-GLUCOSE 1-PHOSPHATE PHOSPHATASE"/>
    <property type="match status" value="1"/>
</dbReference>
<name>A0A5S4FGR7_9ACTN</name>
<reference evidence="2 3" key="1">
    <citation type="submission" date="2019-05" db="EMBL/GenBank/DDBJ databases">
        <title>Draft genome sequence of Nonomuraea turkmeniaca DSM 43926.</title>
        <authorList>
            <person name="Saricaoglu S."/>
            <person name="Isik K."/>
        </authorList>
    </citation>
    <scope>NUCLEOTIDE SEQUENCE [LARGE SCALE GENOMIC DNA]</scope>
    <source>
        <strain evidence="2 3">DSM 43926</strain>
    </source>
</reference>
<dbReference type="OrthoDB" id="9797415at2"/>
<evidence type="ECO:0000256" key="1">
    <source>
        <dbReference type="SAM" id="MobiDB-lite"/>
    </source>
</evidence>
<comment type="caution">
    <text evidence="2">The sequence shown here is derived from an EMBL/GenBank/DDBJ whole genome shotgun (WGS) entry which is preliminary data.</text>
</comment>
<sequence length="250" mass="27231">MLRCPRRGVRPGRPHHQPNGSGRRQLKHRCTSGRTALANRLRDGVLMATIHEEHHTIDTVVCDVGGVIISFDEAVASAIEARHGLSIGTLLPAVLKSEPGMLAMRGALDRDTWMSAVSPLVGRAAVLDWLGYHGDLNEQVVAHLKSVKNRGVKVVLLSNATFRLWDDLEFHGLDSLADLVLCSADIGHVKPDPSCYQHAAILGDFTLDRAFYVDDTPSWVDAGAALGMLGHVFTTAERLEQDLATQELLP</sequence>
<protein>
    <recommendedName>
        <fullName evidence="4">HAD family phosphatase</fullName>
    </recommendedName>
</protein>
<dbReference type="AlphaFoldDB" id="A0A5S4FGR7"/>
<dbReference type="Pfam" id="PF00702">
    <property type="entry name" value="Hydrolase"/>
    <property type="match status" value="1"/>
</dbReference>
<feature type="compositionally biased region" description="Basic residues" evidence="1">
    <location>
        <begin position="1"/>
        <end position="16"/>
    </location>
</feature>
<organism evidence="2 3">
    <name type="scientific">Nonomuraea turkmeniaca</name>
    <dbReference type="NCBI Taxonomy" id="103838"/>
    <lineage>
        <taxon>Bacteria</taxon>
        <taxon>Bacillati</taxon>
        <taxon>Actinomycetota</taxon>
        <taxon>Actinomycetes</taxon>
        <taxon>Streptosporangiales</taxon>
        <taxon>Streptosporangiaceae</taxon>
        <taxon>Nonomuraea</taxon>
    </lineage>
</organism>
<gene>
    <name evidence="2" type="ORF">ETD86_48940</name>
</gene>
<dbReference type="SFLD" id="SFLDG01129">
    <property type="entry name" value="C1.5:_HAD__Beta-PGM__Phosphata"/>
    <property type="match status" value="1"/>
</dbReference>
<dbReference type="PANTHER" id="PTHR43611:SF3">
    <property type="entry name" value="FLAVIN MONONUCLEOTIDE HYDROLASE 1, CHLOROPLATIC"/>
    <property type="match status" value="1"/>
</dbReference>
<dbReference type="SFLD" id="SFLDS00003">
    <property type="entry name" value="Haloacid_Dehalogenase"/>
    <property type="match status" value="1"/>
</dbReference>
<feature type="region of interest" description="Disordered" evidence="1">
    <location>
        <begin position="1"/>
        <end position="29"/>
    </location>
</feature>
<proteinExistence type="predicted"/>
<dbReference type="EMBL" id="VCKY01000314">
    <property type="protein sequence ID" value="TMR08174.1"/>
    <property type="molecule type" value="Genomic_DNA"/>
</dbReference>
<dbReference type="InterPro" id="IPR023214">
    <property type="entry name" value="HAD_sf"/>
</dbReference>
<dbReference type="InterPro" id="IPR006439">
    <property type="entry name" value="HAD-SF_hydro_IA"/>
</dbReference>
<dbReference type="InterPro" id="IPR036412">
    <property type="entry name" value="HAD-like_sf"/>
</dbReference>